<feature type="compositionally biased region" description="Basic and acidic residues" evidence="1">
    <location>
        <begin position="363"/>
        <end position="378"/>
    </location>
</feature>
<proteinExistence type="predicted"/>
<feature type="compositionally biased region" description="Basic residues" evidence="1">
    <location>
        <begin position="847"/>
        <end position="858"/>
    </location>
</feature>
<protein>
    <submittedName>
        <fullName evidence="2">Uncharacterized protein</fullName>
    </submittedName>
</protein>
<sequence>MAAKLTPDPDAQATLNNLPETDVAAQPGDIMLVNSPPDDAKEISNHLMSSLERHSGQDTNSDSGDSLFITQKCAPQRRRRSNRRSNFRAHRDSPEDEYDASTSEEEHPEDGEQQQKKKSCTTPKFTFHFLKERRYYAMGGYFRYTEQLWDSYQTGEDLLLSLPTVDQDGEAISPLSEEEDETTEKEIRVVEKKLFVVSKTKNSQPWCNPRKRSSEETQHNEEQDNAAGEPQGGVGMITRRRSMRISLLRGLSSSKTKESDEIPEETKSVDERVSTSGNLPAETEMGRKSRSRGKESRPSGLIPEENERMLGNESDATCRGLSAEQSDREATGPHTGADEQTGVRDDDIECRTIKVKKRKKEKKDREDDKCVEEGKDQSLEGVGGHQTAPSANLIITETVEAPCMEKKKKKKKKLENQYLGQEADEKSDQQKEEDFVVVCETENVDTDSLKTNKAAETVTNDVHVPKKRKKNKKYSSDLNQTGTEQPQAIDHSSNGEVFQEMLESNGLKRKKHKKKKSQSPDDNQTDVDLNDVSTVPENTDFIYKRKKKKKYSSDLNQTRTEQPQAIDHSSNGEVFQEMLESNGFKRKKHKKKKNQSPDDNQTDVDLSNDASTVPENTDFVYKKKKKKHVSDQVGLAEEDESVEKTPKDRQDIEPKTKKKKKKKGDISESNSEDMLASGDYSELVRKKKKKKKRTSSVLSADDEEQSPSAHEGCPEKPEVSAGELAVESADVSEHLQESKDGKKKKKRSATVSESEERELEETSEALVKSKEKRKRTERLTKSLESIEQSQTEEAVVVKKKKKKKKKSRQEDPDEEDRTNPGAGCKFNATSSKTFPAELETSSSRCVERKRKRNAKRRLHNPDKDFLSDLNN</sequence>
<dbReference type="Proteomes" id="UP000250572">
    <property type="component" value="Unassembled WGS sequence"/>
</dbReference>
<comment type="caution">
    <text evidence="2">The sequence shown here is derived from an EMBL/GenBank/DDBJ whole genome shotgun (WGS) entry which is preliminary data.</text>
</comment>
<feature type="compositionally biased region" description="Basic and acidic residues" evidence="1">
    <location>
        <begin position="284"/>
        <end position="297"/>
    </location>
</feature>
<accession>A0A315VII6</accession>
<feature type="compositionally biased region" description="Basic and acidic residues" evidence="1">
    <location>
        <begin position="341"/>
        <end position="352"/>
    </location>
</feature>
<feature type="compositionally biased region" description="Basic residues" evidence="1">
    <location>
        <begin position="685"/>
        <end position="694"/>
    </location>
</feature>
<dbReference type="EMBL" id="NHOQ01001678">
    <property type="protein sequence ID" value="PWA22745.1"/>
    <property type="molecule type" value="Genomic_DNA"/>
</dbReference>
<feature type="compositionally biased region" description="Acidic residues" evidence="1">
    <location>
        <begin position="753"/>
        <end position="763"/>
    </location>
</feature>
<feature type="region of interest" description="Disordered" evidence="1">
    <location>
        <begin position="200"/>
        <end position="393"/>
    </location>
</feature>
<evidence type="ECO:0000313" key="2">
    <source>
        <dbReference type="EMBL" id="PWA22745.1"/>
    </source>
</evidence>
<feature type="compositionally biased region" description="Basic and acidic residues" evidence="1">
    <location>
        <begin position="255"/>
        <end position="273"/>
    </location>
</feature>
<feature type="compositionally biased region" description="Polar residues" evidence="1">
    <location>
        <begin position="827"/>
        <end position="844"/>
    </location>
</feature>
<feature type="compositionally biased region" description="Polar residues" evidence="1">
    <location>
        <begin position="553"/>
        <end position="573"/>
    </location>
</feature>
<feature type="region of interest" description="Disordered" evidence="1">
    <location>
        <begin position="446"/>
        <end position="871"/>
    </location>
</feature>
<feature type="compositionally biased region" description="Basic residues" evidence="1">
    <location>
        <begin position="353"/>
        <end position="362"/>
    </location>
</feature>
<feature type="compositionally biased region" description="Acidic residues" evidence="1">
    <location>
        <begin position="94"/>
        <end position="112"/>
    </location>
</feature>
<evidence type="ECO:0000313" key="3">
    <source>
        <dbReference type="Proteomes" id="UP000250572"/>
    </source>
</evidence>
<feature type="region of interest" description="Disordered" evidence="1">
    <location>
        <begin position="1"/>
        <end position="122"/>
    </location>
</feature>
<organism evidence="2 3">
    <name type="scientific">Gambusia affinis</name>
    <name type="common">Western mosquitofish</name>
    <name type="synonym">Heterandria affinis</name>
    <dbReference type="NCBI Taxonomy" id="33528"/>
    <lineage>
        <taxon>Eukaryota</taxon>
        <taxon>Metazoa</taxon>
        <taxon>Chordata</taxon>
        <taxon>Craniata</taxon>
        <taxon>Vertebrata</taxon>
        <taxon>Euteleostomi</taxon>
        <taxon>Actinopterygii</taxon>
        <taxon>Neopterygii</taxon>
        <taxon>Teleostei</taxon>
        <taxon>Neoteleostei</taxon>
        <taxon>Acanthomorphata</taxon>
        <taxon>Ovalentaria</taxon>
        <taxon>Atherinomorphae</taxon>
        <taxon>Cyprinodontiformes</taxon>
        <taxon>Poeciliidae</taxon>
        <taxon>Poeciliinae</taxon>
        <taxon>Gambusia</taxon>
    </lineage>
</organism>
<feature type="compositionally biased region" description="Basic residues" evidence="1">
    <location>
        <begin position="507"/>
        <end position="517"/>
    </location>
</feature>
<feature type="compositionally biased region" description="Basic residues" evidence="1">
    <location>
        <begin position="584"/>
        <end position="594"/>
    </location>
</feature>
<feature type="compositionally biased region" description="Polar residues" evidence="1">
    <location>
        <begin position="476"/>
        <end position="496"/>
    </location>
</feature>
<feature type="compositionally biased region" description="Basic and acidic residues" evidence="1">
    <location>
        <begin position="731"/>
        <end position="740"/>
    </location>
</feature>
<feature type="compositionally biased region" description="Basic and acidic residues" evidence="1">
    <location>
        <begin position="212"/>
        <end position="222"/>
    </location>
</feature>
<keyword evidence="3" id="KW-1185">Reference proteome</keyword>
<feature type="compositionally biased region" description="Polar residues" evidence="1">
    <location>
        <begin position="597"/>
        <end position="615"/>
    </location>
</feature>
<feature type="compositionally biased region" description="Basic residues" evidence="1">
    <location>
        <begin position="797"/>
        <end position="807"/>
    </location>
</feature>
<name>A0A315VII6_GAMAF</name>
<feature type="compositionally biased region" description="Basic and acidic residues" evidence="1">
    <location>
        <begin position="859"/>
        <end position="871"/>
    </location>
</feature>
<reference evidence="2 3" key="1">
    <citation type="journal article" date="2018" name="G3 (Bethesda)">
        <title>A High-Quality Reference Genome for the Invasive Mosquitofish Gambusia affinis Using a Chicago Library.</title>
        <authorList>
            <person name="Hoffberg S.L."/>
            <person name="Troendle N.J."/>
            <person name="Glenn T.C."/>
            <person name="Mahmud O."/>
            <person name="Louha S."/>
            <person name="Chalopin D."/>
            <person name="Bennetzen J.L."/>
            <person name="Mauricio R."/>
        </authorList>
    </citation>
    <scope>NUCLEOTIDE SEQUENCE [LARGE SCALE GENOMIC DNA]</scope>
    <source>
        <strain evidence="2">NE01/NJP1002.9</strain>
        <tissue evidence="2">Muscle</tissue>
    </source>
</reference>
<gene>
    <name evidence="2" type="ORF">CCH79_00002151</name>
</gene>
<feature type="compositionally biased region" description="Basic and acidic residues" evidence="1">
    <location>
        <begin position="642"/>
        <end position="655"/>
    </location>
</feature>
<feature type="compositionally biased region" description="Basic residues" evidence="1">
    <location>
        <begin position="75"/>
        <end position="88"/>
    </location>
</feature>
<dbReference type="AlphaFoldDB" id="A0A315VII6"/>
<evidence type="ECO:0000256" key="1">
    <source>
        <dbReference type="SAM" id="MobiDB-lite"/>
    </source>
</evidence>